<dbReference type="GO" id="GO:0006310">
    <property type="term" value="P:DNA recombination"/>
    <property type="evidence" value="ECO:0007669"/>
    <property type="project" value="UniProtKB-UniRule"/>
</dbReference>
<feature type="binding site" evidence="7">
    <location>
        <begin position="73"/>
        <end position="80"/>
    </location>
    <ligand>
        <name>ATP</name>
        <dbReference type="ChEBI" id="CHEBI:30616"/>
    </ligand>
</feature>
<evidence type="ECO:0000313" key="13">
    <source>
        <dbReference type="EMBL" id="OGM05906.1"/>
    </source>
</evidence>
<dbReference type="InterPro" id="IPR049261">
    <property type="entry name" value="RecA-like_C"/>
</dbReference>
<evidence type="ECO:0000256" key="4">
    <source>
        <dbReference type="ARBA" id="ARBA00022840"/>
    </source>
</evidence>
<keyword evidence="6 7" id="KW-0233">DNA recombination</keyword>
<dbReference type="Gene3D" id="3.40.50.300">
    <property type="entry name" value="P-loop containing nucleotide triphosphate hydrolases"/>
    <property type="match status" value="1"/>
</dbReference>
<evidence type="ECO:0000256" key="9">
    <source>
        <dbReference type="RuleBase" id="RU004527"/>
    </source>
</evidence>
<reference evidence="13 14" key="1">
    <citation type="journal article" date="2016" name="Nat. Commun.">
        <title>Thousands of microbial genomes shed light on interconnected biogeochemical processes in an aquifer system.</title>
        <authorList>
            <person name="Anantharaman K."/>
            <person name="Brown C.T."/>
            <person name="Hug L.A."/>
            <person name="Sharon I."/>
            <person name="Castelle C.J."/>
            <person name="Probst A.J."/>
            <person name="Thomas B.C."/>
            <person name="Singh A."/>
            <person name="Wilkins M.J."/>
            <person name="Karaoz U."/>
            <person name="Brodie E.L."/>
            <person name="Williams K.H."/>
            <person name="Hubbard S.S."/>
            <person name="Banfield J.F."/>
        </authorList>
    </citation>
    <scope>NUCLEOTIDE SEQUENCE [LARGE SCALE GENOMIC DNA]</scope>
</reference>
<dbReference type="Pfam" id="PF21096">
    <property type="entry name" value="RecA_C"/>
    <property type="match status" value="1"/>
</dbReference>
<evidence type="ECO:0000259" key="11">
    <source>
        <dbReference type="PROSITE" id="PS50162"/>
    </source>
</evidence>
<keyword evidence="7 8" id="KW-0234">DNA repair</keyword>
<dbReference type="STRING" id="1817813.A2008_04510"/>
<dbReference type="PANTHER" id="PTHR45900:SF1">
    <property type="entry name" value="MITOCHONDRIAL DNA REPAIR PROTEIN RECA HOMOLOG-RELATED"/>
    <property type="match status" value="1"/>
</dbReference>
<evidence type="ECO:0000313" key="14">
    <source>
        <dbReference type="Proteomes" id="UP000178735"/>
    </source>
</evidence>
<keyword evidence="3 7" id="KW-0547">Nucleotide-binding</keyword>
<keyword evidence="7 9" id="KW-0227">DNA damage</keyword>
<dbReference type="PROSITE" id="PS50162">
    <property type="entry name" value="RECA_2"/>
    <property type="match status" value="1"/>
</dbReference>
<dbReference type="InterPro" id="IPR003593">
    <property type="entry name" value="AAA+_ATPase"/>
</dbReference>
<dbReference type="GO" id="GO:0005524">
    <property type="term" value="F:ATP binding"/>
    <property type="evidence" value="ECO:0007669"/>
    <property type="project" value="UniProtKB-UniRule"/>
</dbReference>
<gene>
    <name evidence="7" type="primary">recA</name>
    <name evidence="13" type="ORF">A2008_04510</name>
</gene>
<dbReference type="CDD" id="cd00983">
    <property type="entry name" value="RecA"/>
    <property type="match status" value="1"/>
</dbReference>
<dbReference type="InterPro" id="IPR049428">
    <property type="entry name" value="RecA-like_N"/>
</dbReference>
<sequence>MAVDVSKNAGKEKMLESAIASIQKSYGKGSIMKLGESVISTVAIEVIPTGSLSLDIATGIGGVPRGRIVEIYGPESSGKTTLAFHIIANAQKTGGIAAFVDVEHAMDPKYIKCLGVNVDELYVSQPDTGEEALDIVETLVKTNSVDVVVLDSVAALVTRAELDGAMGDAHVGLQARLMSQAMRKITSLASKSKTTVIFINQLRDKIGNSYGPSETTTGGRALKFFASLRLDIRRTESLKIGDKIIGNSVKVKVAKNKLAPPFQISEFDIIYGEGISKELELISLGEKFKIVEKTGAWYSYKDNKLGQGFDNARKYLVENPIVSKEIEDTILGQTLPHRMVQPPAEETAPPKKEKASKRSQN</sequence>
<evidence type="ECO:0000256" key="10">
    <source>
        <dbReference type="SAM" id="MobiDB-lite"/>
    </source>
</evidence>
<dbReference type="GO" id="GO:0003684">
    <property type="term" value="F:damaged DNA binding"/>
    <property type="evidence" value="ECO:0007669"/>
    <property type="project" value="UniProtKB-UniRule"/>
</dbReference>
<keyword evidence="5 7" id="KW-0238">DNA-binding</keyword>
<dbReference type="GO" id="GO:0006281">
    <property type="term" value="P:DNA repair"/>
    <property type="evidence" value="ECO:0007669"/>
    <property type="project" value="UniProtKB-UniRule"/>
</dbReference>
<feature type="domain" description="RecA family profile 1" evidence="11">
    <location>
        <begin position="43"/>
        <end position="202"/>
    </location>
</feature>
<dbReference type="Pfam" id="PF00154">
    <property type="entry name" value="RecA_N"/>
    <property type="match status" value="1"/>
</dbReference>
<dbReference type="InterPro" id="IPR023400">
    <property type="entry name" value="RecA_C_sf"/>
</dbReference>
<dbReference type="SMART" id="SM00382">
    <property type="entry name" value="AAA"/>
    <property type="match status" value="1"/>
</dbReference>
<feature type="domain" description="RecA family profile 2" evidence="12">
    <location>
        <begin position="207"/>
        <end position="280"/>
    </location>
</feature>
<name>A0A1F7WT24_9BACT</name>
<protein>
    <recommendedName>
        <fullName evidence="2 7">Protein RecA</fullName>
    </recommendedName>
    <alternativeName>
        <fullName evidence="7 8">Recombinase A</fullName>
    </alternativeName>
</protein>
<feature type="region of interest" description="Disordered" evidence="10">
    <location>
        <begin position="334"/>
        <end position="361"/>
    </location>
</feature>
<dbReference type="GO" id="GO:0003697">
    <property type="term" value="F:single-stranded DNA binding"/>
    <property type="evidence" value="ECO:0007669"/>
    <property type="project" value="UniProtKB-UniRule"/>
</dbReference>
<evidence type="ECO:0000256" key="2">
    <source>
        <dbReference type="ARBA" id="ARBA00015553"/>
    </source>
</evidence>
<dbReference type="FunFam" id="3.40.50.300:FF:000087">
    <property type="entry name" value="Recombinase RecA"/>
    <property type="match status" value="1"/>
</dbReference>
<dbReference type="SUPFAM" id="SSF54752">
    <property type="entry name" value="RecA protein, C-terminal domain"/>
    <property type="match status" value="1"/>
</dbReference>
<dbReference type="PROSITE" id="PS50163">
    <property type="entry name" value="RECA_3"/>
    <property type="match status" value="1"/>
</dbReference>
<comment type="subcellular location">
    <subcellularLocation>
        <location evidence="7">Cytoplasm</location>
    </subcellularLocation>
</comment>
<dbReference type="HAMAP" id="MF_00268">
    <property type="entry name" value="RecA"/>
    <property type="match status" value="1"/>
</dbReference>
<dbReference type="PROSITE" id="PS00321">
    <property type="entry name" value="RECA_1"/>
    <property type="match status" value="1"/>
</dbReference>
<evidence type="ECO:0000256" key="8">
    <source>
        <dbReference type="RuleBase" id="RU000526"/>
    </source>
</evidence>
<accession>A0A1F7WT24</accession>
<dbReference type="PRINTS" id="PR00142">
    <property type="entry name" value="RECA"/>
</dbReference>
<comment type="similarity">
    <text evidence="1 7 9">Belongs to the RecA family.</text>
</comment>
<evidence type="ECO:0000256" key="1">
    <source>
        <dbReference type="ARBA" id="ARBA00009391"/>
    </source>
</evidence>
<keyword evidence="4 7" id="KW-0067">ATP-binding</keyword>
<dbReference type="GO" id="GO:0140664">
    <property type="term" value="F:ATP-dependent DNA damage sensor activity"/>
    <property type="evidence" value="ECO:0007669"/>
    <property type="project" value="InterPro"/>
</dbReference>
<dbReference type="InterPro" id="IPR020584">
    <property type="entry name" value="DNA_recomb/repair_RecA_CS"/>
</dbReference>
<organism evidence="13 14">
    <name type="scientific">Candidatus Wallbacteria bacterium GWC2_49_35</name>
    <dbReference type="NCBI Taxonomy" id="1817813"/>
    <lineage>
        <taxon>Bacteria</taxon>
        <taxon>Candidatus Walliibacteriota</taxon>
    </lineage>
</organism>
<evidence type="ECO:0000256" key="6">
    <source>
        <dbReference type="ARBA" id="ARBA00023172"/>
    </source>
</evidence>
<keyword evidence="7" id="KW-0963">Cytoplasm</keyword>
<dbReference type="EMBL" id="MGFH01000090">
    <property type="protein sequence ID" value="OGM05906.1"/>
    <property type="molecule type" value="Genomic_DNA"/>
</dbReference>
<dbReference type="InterPro" id="IPR020587">
    <property type="entry name" value="RecA_monomer-monomer_interface"/>
</dbReference>
<evidence type="ECO:0000256" key="3">
    <source>
        <dbReference type="ARBA" id="ARBA00022741"/>
    </source>
</evidence>
<evidence type="ECO:0000259" key="12">
    <source>
        <dbReference type="PROSITE" id="PS50163"/>
    </source>
</evidence>
<dbReference type="InterPro" id="IPR020588">
    <property type="entry name" value="RecA_ATP-bd"/>
</dbReference>
<dbReference type="GO" id="GO:0009432">
    <property type="term" value="P:SOS response"/>
    <property type="evidence" value="ECO:0007669"/>
    <property type="project" value="UniProtKB-UniRule"/>
</dbReference>
<dbReference type="Proteomes" id="UP000178735">
    <property type="component" value="Unassembled WGS sequence"/>
</dbReference>
<proteinExistence type="inferred from homology"/>
<evidence type="ECO:0000256" key="5">
    <source>
        <dbReference type="ARBA" id="ARBA00023125"/>
    </source>
</evidence>
<dbReference type="SUPFAM" id="SSF52540">
    <property type="entry name" value="P-loop containing nucleoside triphosphate hydrolases"/>
    <property type="match status" value="1"/>
</dbReference>
<keyword evidence="7 8" id="KW-0742">SOS response</keyword>
<dbReference type="GO" id="GO:0005829">
    <property type="term" value="C:cytosol"/>
    <property type="evidence" value="ECO:0007669"/>
    <property type="project" value="TreeGrafter"/>
</dbReference>
<dbReference type="AlphaFoldDB" id="A0A1F7WT24"/>
<dbReference type="NCBIfam" id="TIGR02012">
    <property type="entry name" value="tigrfam_recA"/>
    <property type="match status" value="1"/>
</dbReference>
<dbReference type="InterPro" id="IPR013765">
    <property type="entry name" value="DNA_recomb/repair_RecA"/>
</dbReference>
<evidence type="ECO:0000256" key="7">
    <source>
        <dbReference type="HAMAP-Rule" id="MF_00268"/>
    </source>
</evidence>
<dbReference type="PANTHER" id="PTHR45900">
    <property type="entry name" value="RECA"/>
    <property type="match status" value="1"/>
</dbReference>
<comment type="function">
    <text evidence="7">Can catalyze the hydrolysis of ATP in the presence of single-stranded DNA, the ATP-dependent uptake of single-stranded DNA by duplex DNA, and the ATP-dependent hybridization of homologous single-stranded DNAs. It interacts with LexA causing its activation and leading to its autocatalytic cleavage.</text>
</comment>
<dbReference type="InterPro" id="IPR027417">
    <property type="entry name" value="P-loop_NTPase"/>
</dbReference>
<comment type="caution">
    <text evidence="13">The sequence shown here is derived from an EMBL/GenBank/DDBJ whole genome shotgun (WGS) entry which is preliminary data.</text>
</comment>